<evidence type="ECO:0000259" key="2">
    <source>
        <dbReference type="Pfam" id="PF05378"/>
    </source>
</evidence>
<gene>
    <name evidence="3" type="ORF">CDQ84_03920</name>
</gene>
<reference evidence="3 4" key="1">
    <citation type="submission" date="2017-06" db="EMBL/GenBank/DDBJ databases">
        <title>Investigating the central metabolism of Clostridium thermosuccinogenes.</title>
        <authorList>
            <person name="Koendjbiharie J.G."/>
            <person name="van Kranenburg R."/>
        </authorList>
    </citation>
    <scope>NUCLEOTIDE SEQUENCE [LARGE SCALE GENOMIC DNA]</scope>
    <source>
        <strain evidence="3 4">DSM 5806</strain>
    </source>
</reference>
<dbReference type="Pfam" id="PF01968">
    <property type="entry name" value="Hydantoinase_A"/>
    <property type="match status" value="1"/>
</dbReference>
<evidence type="ECO:0000313" key="3">
    <source>
        <dbReference type="EMBL" id="PNU00806.1"/>
    </source>
</evidence>
<evidence type="ECO:0000259" key="1">
    <source>
        <dbReference type="Pfam" id="PF01968"/>
    </source>
</evidence>
<proteinExistence type="predicted"/>
<dbReference type="GO" id="GO:0006749">
    <property type="term" value="P:glutathione metabolic process"/>
    <property type="evidence" value="ECO:0007669"/>
    <property type="project" value="TreeGrafter"/>
</dbReference>
<dbReference type="PANTHER" id="PTHR11365">
    <property type="entry name" value="5-OXOPROLINASE RELATED"/>
    <property type="match status" value="1"/>
</dbReference>
<dbReference type="GO" id="GO:0005829">
    <property type="term" value="C:cytosol"/>
    <property type="evidence" value="ECO:0007669"/>
    <property type="project" value="TreeGrafter"/>
</dbReference>
<dbReference type="InterPro" id="IPR002821">
    <property type="entry name" value="Hydantoinase_A"/>
</dbReference>
<dbReference type="Proteomes" id="UP000236151">
    <property type="component" value="Unassembled WGS sequence"/>
</dbReference>
<dbReference type="PANTHER" id="PTHR11365:SF2">
    <property type="entry name" value="5-OXOPROLINASE"/>
    <property type="match status" value="1"/>
</dbReference>
<comment type="caution">
    <text evidence="3">The sequence shown here is derived from an EMBL/GenBank/DDBJ whole genome shotgun (WGS) entry which is preliminary data.</text>
</comment>
<dbReference type="GO" id="GO:0017168">
    <property type="term" value="F:5-oxoprolinase (ATP-hydrolyzing) activity"/>
    <property type="evidence" value="ECO:0007669"/>
    <property type="project" value="TreeGrafter"/>
</dbReference>
<dbReference type="RefSeq" id="WP_103080422.1">
    <property type="nucleotide sequence ID" value="NZ_CP021850.1"/>
</dbReference>
<evidence type="ECO:0000313" key="4">
    <source>
        <dbReference type="Proteomes" id="UP000236151"/>
    </source>
</evidence>
<feature type="domain" description="Hydantoinase A/oxoprolinase" evidence="1">
    <location>
        <begin position="187"/>
        <end position="330"/>
    </location>
</feature>
<dbReference type="EMBL" id="NIOJ01000006">
    <property type="protein sequence ID" value="PNU00806.1"/>
    <property type="molecule type" value="Genomic_DNA"/>
</dbReference>
<dbReference type="InterPro" id="IPR008040">
    <property type="entry name" value="Hydant_A_N"/>
</dbReference>
<protein>
    <recommendedName>
        <fullName evidence="5">Hydantoinase</fullName>
    </recommendedName>
</protein>
<feature type="domain" description="Hydantoinase/oxoprolinase N-terminal" evidence="2">
    <location>
        <begin position="5"/>
        <end position="166"/>
    </location>
</feature>
<dbReference type="SUPFAM" id="SSF53067">
    <property type="entry name" value="Actin-like ATPase domain"/>
    <property type="match status" value="1"/>
</dbReference>
<dbReference type="InterPro" id="IPR043129">
    <property type="entry name" value="ATPase_NBD"/>
</dbReference>
<sequence>MKIGLGIDTGGTYTDGVLYDFDSKEILSSAKAITTKEDLTVGISNVLDSFPKDMLSKVKLVSLSTTLATNACVEGKGCRTVMVMIGCDPDTVRKYGHEYGLPDYREMIFIDGGHDLRGEIVTEPDWNRLKEGLLAQDSRADAYGVVELWGIRNPEFERKAAAFIKELTGKNVVCAHELTMELNFMRRTASTLLNAQLIPIIDDFLAAVKASLKRRNITAPMVIVRGDGSLMTEDFAKEKPIETLLSGPAASVAGGTKLSGRKNCIIVDMGGTTSDLAMVENYRVKLADEGAVVGSWRTGTKSIDIRTIGLGGDSYISFDKKGNIRIGPERVAPLSWLAAQFPGVLKDIEAIYENKKIHTRPLCQFFYLIKDTYDESGFSYEEKKIAGTLKKGPLSIMALCDEVGTSIYELKTERLEKLGVILRSALTPTDIMHLTGEFTGWNRRAAQMGAAVMAFQLKMSVDRLIQMVNENIKRSLYLNIVKMLLEREGMYAPGDVMPEKALDLIMMGCDSILSHKGKALHGHGGSGLKCSFSTDFALVGIGAPIHVFLPDVARALNTEYIIPDNAAVANAAGAITGEVAAVESVTVRPKDSGYFCYSSLHRKEFASYEEALSWARKEAEEIAIKRAQERGGVDIYVTTEVLEDTVDLPILNAIDELAEQEEDKNSIFLIETVVTARAVGSIKGL</sequence>
<dbReference type="AlphaFoldDB" id="A0A2K2FJC7"/>
<accession>A0A2K2FJC7</accession>
<organism evidence="3 4">
    <name type="scientific">Clostridium thermosuccinogenes</name>
    <dbReference type="NCBI Taxonomy" id="84032"/>
    <lineage>
        <taxon>Bacteria</taxon>
        <taxon>Bacillati</taxon>
        <taxon>Bacillota</taxon>
        <taxon>Clostridia</taxon>
        <taxon>Eubacteriales</taxon>
        <taxon>Clostridiaceae</taxon>
        <taxon>Clostridium</taxon>
    </lineage>
</organism>
<dbReference type="InterPro" id="IPR045079">
    <property type="entry name" value="Oxoprolinase-like"/>
</dbReference>
<name>A0A2K2FJC7_9CLOT</name>
<dbReference type="Pfam" id="PF05378">
    <property type="entry name" value="Hydant_A_N"/>
    <property type="match status" value="1"/>
</dbReference>
<dbReference type="KEGG" id="cthd:CDO33_19385"/>
<dbReference type="OrthoDB" id="9768323at2"/>
<evidence type="ECO:0008006" key="5">
    <source>
        <dbReference type="Google" id="ProtNLM"/>
    </source>
</evidence>
<keyword evidence="4" id="KW-1185">Reference proteome</keyword>